<evidence type="ECO:0000313" key="9">
    <source>
        <dbReference type="EMBL" id="MCF3946338.1"/>
    </source>
</evidence>
<gene>
    <name evidence="9" type="ORF">L2A60_06525</name>
</gene>
<dbReference type="Proteomes" id="UP001521209">
    <property type="component" value="Unassembled WGS sequence"/>
</dbReference>
<keyword evidence="3" id="KW-1134">Transmembrane beta strand</keyword>
<accession>A0ABS9DW24</accession>
<dbReference type="SUPFAM" id="SSF56935">
    <property type="entry name" value="Porins"/>
    <property type="match status" value="1"/>
</dbReference>
<comment type="subcellular location">
    <subcellularLocation>
        <location evidence="1">Cell outer membrane</location>
        <topology evidence="1">Multi-pass membrane protein</topology>
    </subcellularLocation>
</comment>
<dbReference type="PANTHER" id="PTHR35093">
    <property type="entry name" value="OUTER MEMBRANE PROTEIN NMB0088-RELATED"/>
    <property type="match status" value="1"/>
</dbReference>
<reference evidence="9 10" key="1">
    <citation type="submission" date="2022-01" db="EMBL/GenBank/DDBJ databases">
        <authorList>
            <person name="Won M."/>
            <person name="Kim S.-J."/>
            <person name="Kwon S.-W."/>
        </authorList>
    </citation>
    <scope>NUCLEOTIDE SEQUENCE [LARGE SCALE GENOMIC DNA]</scope>
    <source>
        <strain evidence="9 10">KCTC 23505</strain>
    </source>
</reference>
<sequence length="438" mass="46186">MGFRIKRTAIAFAAGTALATSMGAAHAAGLGLIAQSTGALAHAFGGVTVNATPSTAYYNPAGMVLISGNQFEGDLNYYDINSSFTGSSTVLGSGTGKNFVESTLVPGNFGVISLPHGVKLGFSITTPIGGRIKYAPDFVGQFQGNEALITSVQIGLDVAIPITRKLSIGFGPEINYFQNILGLNQNLAPFPAAEGQFKGQSYAFGYNIGAMYQFSPSTRIGIDYRSKIGQTVKGPESVHLDPSLYNLLSAFNAAPPIASNAFDRWTFPQQISFGIYQQVTPRLSLMASAQWTNWAQQQALVITDPSTIGFTLGSIYTPFKYRNTWTVGLGANYVAAPGLTLMGGVGYDESPVTAATRQDLLPDANRVLLGAGLTYQIMPMATLQLGYQHIFVASAPINQTRSGLNADNSLNTAGAAGTLTGTYNLSANVFSTGVILKF</sequence>
<evidence type="ECO:0000256" key="6">
    <source>
        <dbReference type="ARBA" id="ARBA00023136"/>
    </source>
</evidence>
<evidence type="ECO:0000256" key="7">
    <source>
        <dbReference type="ARBA" id="ARBA00023237"/>
    </source>
</evidence>
<dbReference type="RefSeq" id="WP_235703574.1">
    <property type="nucleotide sequence ID" value="NZ_JAKGBZ010000009.1"/>
</dbReference>
<evidence type="ECO:0000256" key="2">
    <source>
        <dbReference type="ARBA" id="ARBA00008163"/>
    </source>
</evidence>
<feature type="chain" id="PRO_5046387582" evidence="8">
    <location>
        <begin position="28"/>
        <end position="438"/>
    </location>
</feature>
<dbReference type="InterPro" id="IPR005017">
    <property type="entry name" value="OMPP1/FadL/TodX"/>
</dbReference>
<proteinExistence type="inferred from homology"/>
<comment type="similarity">
    <text evidence="2">Belongs to the OmpP1/FadL family.</text>
</comment>
<dbReference type="PANTHER" id="PTHR35093:SF8">
    <property type="entry name" value="OUTER MEMBRANE PROTEIN NMB0088-RELATED"/>
    <property type="match status" value="1"/>
</dbReference>
<evidence type="ECO:0000256" key="5">
    <source>
        <dbReference type="ARBA" id="ARBA00022729"/>
    </source>
</evidence>
<keyword evidence="6" id="KW-0472">Membrane</keyword>
<organism evidence="9 10">
    <name type="scientific">Acidiphilium iwatense</name>
    <dbReference type="NCBI Taxonomy" id="768198"/>
    <lineage>
        <taxon>Bacteria</taxon>
        <taxon>Pseudomonadati</taxon>
        <taxon>Pseudomonadota</taxon>
        <taxon>Alphaproteobacteria</taxon>
        <taxon>Acetobacterales</taxon>
        <taxon>Acidocellaceae</taxon>
        <taxon>Acidiphilium</taxon>
    </lineage>
</organism>
<dbReference type="Pfam" id="PF03349">
    <property type="entry name" value="Toluene_X"/>
    <property type="match status" value="1"/>
</dbReference>
<evidence type="ECO:0000256" key="1">
    <source>
        <dbReference type="ARBA" id="ARBA00004571"/>
    </source>
</evidence>
<keyword evidence="7" id="KW-0998">Cell outer membrane</keyword>
<keyword evidence="5 8" id="KW-0732">Signal</keyword>
<keyword evidence="4" id="KW-0812">Transmembrane</keyword>
<evidence type="ECO:0000256" key="4">
    <source>
        <dbReference type="ARBA" id="ARBA00022692"/>
    </source>
</evidence>
<evidence type="ECO:0000256" key="8">
    <source>
        <dbReference type="SAM" id="SignalP"/>
    </source>
</evidence>
<evidence type="ECO:0000256" key="3">
    <source>
        <dbReference type="ARBA" id="ARBA00022452"/>
    </source>
</evidence>
<name>A0ABS9DW24_9PROT</name>
<dbReference type="EMBL" id="JAKGBZ010000009">
    <property type="protein sequence ID" value="MCF3946338.1"/>
    <property type="molecule type" value="Genomic_DNA"/>
</dbReference>
<keyword evidence="10" id="KW-1185">Reference proteome</keyword>
<feature type="signal peptide" evidence="8">
    <location>
        <begin position="1"/>
        <end position="27"/>
    </location>
</feature>
<evidence type="ECO:0000313" key="10">
    <source>
        <dbReference type="Proteomes" id="UP001521209"/>
    </source>
</evidence>
<protein>
    <submittedName>
        <fullName evidence="9">Outer membrane protein transport protein</fullName>
    </submittedName>
</protein>
<dbReference type="Gene3D" id="2.40.160.60">
    <property type="entry name" value="Outer membrane protein transport protein (OMPP1/FadL/TodX)"/>
    <property type="match status" value="1"/>
</dbReference>
<comment type="caution">
    <text evidence="9">The sequence shown here is derived from an EMBL/GenBank/DDBJ whole genome shotgun (WGS) entry which is preliminary data.</text>
</comment>